<keyword evidence="2" id="KW-0732">Signal</keyword>
<feature type="chain" id="PRO_5046328139" description="Secreted protein" evidence="2">
    <location>
        <begin position="21"/>
        <end position="126"/>
    </location>
</feature>
<evidence type="ECO:0000313" key="3">
    <source>
        <dbReference type="EMBL" id="SMP58640.1"/>
    </source>
</evidence>
<evidence type="ECO:0000313" key="4">
    <source>
        <dbReference type="Proteomes" id="UP001158067"/>
    </source>
</evidence>
<feature type="signal peptide" evidence="2">
    <location>
        <begin position="1"/>
        <end position="20"/>
    </location>
</feature>
<sequence>MARRLLLVTAFLFTAALFFAADASQVSAQGFISSGYGYGVPLYGSRYGAGYGSGYVYDPYASGSFQAPDMHNDPLFQAQHKFDSHFPGRYTQQQKLEFKSNVPQYSRPVPSRHHHHRTTPRFFRNW</sequence>
<keyword evidence="4" id="KW-1185">Reference proteome</keyword>
<accession>A0ABY1Q4N5</accession>
<organism evidence="3 4">
    <name type="scientific">Neorhodopirellula lusitana</name>
    <dbReference type="NCBI Taxonomy" id="445327"/>
    <lineage>
        <taxon>Bacteria</taxon>
        <taxon>Pseudomonadati</taxon>
        <taxon>Planctomycetota</taxon>
        <taxon>Planctomycetia</taxon>
        <taxon>Pirellulales</taxon>
        <taxon>Pirellulaceae</taxon>
        <taxon>Neorhodopirellula</taxon>
    </lineage>
</organism>
<proteinExistence type="predicted"/>
<dbReference type="RefSeq" id="WP_283432839.1">
    <property type="nucleotide sequence ID" value="NZ_FXUG01000006.1"/>
</dbReference>
<feature type="compositionally biased region" description="Basic residues" evidence="1">
    <location>
        <begin position="110"/>
        <end position="119"/>
    </location>
</feature>
<comment type="caution">
    <text evidence="3">The sequence shown here is derived from an EMBL/GenBank/DDBJ whole genome shotgun (WGS) entry which is preliminary data.</text>
</comment>
<dbReference type="Proteomes" id="UP001158067">
    <property type="component" value="Unassembled WGS sequence"/>
</dbReference>
<protein>
    <recommendedName>
        <fullName evidence="5">Secreted protein</fullName>
    </recommendedName>
</protein>
<feature type="region of interest" description="Disordered" evidence="1">
    <location>
        <begin position="103"/>
        <end position="126"/>
    </location>
</feature>
<dbReference type="EMBL" id="FXUG01000006">
    <property type="protein sequence ID" value="SMP58640.1"/>
    <property type="molecule type" value="Genomic_DNA"/>
</dbReference>
<evidence type="ECO:0008006" key="5">
    <source>
        <dbReference type="Google" id="ProtNLM"/>
    </source>
</evidence>
<gene>
    <name evidence="3" type="ORF">SAMN06265222_10685</name>
</gene>
<name>A0ABY1Q4N5_9BACT</name>
<evidence type="ECO:0000256" key="2">
    <source>
        <dbReference type="SAM" id="SignalP"/>
    </source>
</evidence>
<evidence type="ECO:0000256" key="1">
    <source>
        <dbReference type="SAM" id="MobiDB-lite"/>
    </source>
</evidence>
<reference evidence="3 4" key="1">
    <citation type="submission" date="2017-05" db="EMBL/GenBank/DDBJ databases">
        <authorList>
            <person name="Varghese N."/>
            <person name="Submissions S."/>
        </authorList>
    </citation>
    <scope>NUCLEOTIDE SEQUENCE [LARGE SCALE GENOMIC DNA]</scope>
    <source>
        <strain evidence="3 4">DSM 25457</strain>
    </source>
</reference>